<dbReference type="Pfam" id="PF00732">
    <property type="entry name" value="GMC_oxred_N"/>
    <property type="match status" value="1"/>
</dbReference>
<reference evidence="9 10" key="1">
    <citation type="journal article" date="2014" name="Nat. Commun.">
        <title>Multiple recent horizontal transfers of a large genomic region in cheese making fungi.</title>
        <authorList>
            <person name="Cheeseman K."/>
            <person name="Ropars J."/>
            <person name="Renault P."/>
            <person name="Dupont J."/>
            <person name="Gouzy J."/>
            <person name="Branca A."/>
            <person name="Abraham A.L."/>
            <person name="Ceppi M."/>
            <person name="Conseiller E."/>
            <person name="Debuchy R."/>
            <person name="Malagnac F."/>
            <person name="Goarin A."/>
            <person name="Silar P."/>
            <person name="Lacoste S."/>
            <person name="Sallet E."/>
            <person name="Bensimon A."/>
            <person name="Giraud T."/>
            <person name="Brygoo Y."/>
        </authorList>
    </citation>
    <scope>NUCLEOTIDE SEQUENCE [LARGE SCALE GENOMIC DNA]</scope>
    <source>
        <strain evidence="10">FM 013</strain>
    </source>
</reference>
<dbReference type="GO" id="GO:0005737">
    <property type="term" value="C:cytoplasm"/>
    <property type="evidence" value="ECO:0007669"/>
    <property type="project" value="UniProtKB-SubCell"/>
</dbReference>
<keyword evidence="4" id="KW-0963">Cytoplasm</keyword>
<gene>
    <name evidence="9" type="ORF">PCAMFM013_S003g000756</name>
</gene>
<comment type="similarity">
    <text evidence="3">Belongs to the GMC oxidoreductase family.</text>
</comment>
<dbReference type="SUPFAM" id="SSF51905">
    <property type="entry name" value="FAD/NAD(P)-binding domain"/>
    <property type="match status" value="1"/>
</dbReference>
<dbReference type="GO" id="GO:0016614">
    <property type="term" value="F:oxidoreductase activity, acting on CH-OH group of donors"/>
    <property type="evidence" value="ECO:0007669"/>
    <property type="project" value="InterPro"/>
</dbReference>
<dbReference type="GO" id="GO:0050660">
    <property type="term" value="F:flavin adenine dinucleotide binding"/>
    <property type="evidence" value="ECO:0007669"/>
    <property type="project" value="InterPro"/>
</dbReference>
<evidence type="ECO:0000259" key="8">
    <source>
        <dbReference type="PROSITE" id="PS00624"/>
    </source>
</evidence>
<sequence length="634" mass="69590">MSAIDPTKPQIRHAERIYGALDNISSIMYSYCSSFRLLVQALCLQLAAASFLVDRGNSTFDYIVVGGGNAGLTIASRLSEDAKVRVAVIEAGSFYEEVTGNQSQIPANDALYNGKAENNTNPLVEWDFMTTPQAGANNEKIHYGRGKTLGGCTALNYMAYQRPPVGAMERWAESVGNESWTFDNVLPYYKKSLNFTPPNMQKRIANSTPSYDESTLGHNGPLALTYPNYAQPFSTWAAKGMEEVGIPHIPGFTSGYLNGSSWLVHTIDQTTGFRASSESAFLRPFLTRPNLVVYKSTLAEKIIFKENVATGVQVTSEGHTFLLAARKEVIVSAGTFQSPQLLMVSGVGPADLLRQHDIKVVANRPGVGQNMQDHVFFGISYKVNVQTATSLSDPSVYEEAVRLFRDQQAGPLAGPGGDYCGFEKLPKELRANFSDSTREYLNSLPSDWPEIQYFTLPAYVGDFWNPGVGGPTDGNYATIMATLIAPKSRGNVSISSSSMHDQPLINPNWLTQQADVELLTAAFKRLRQIFQASVLQENLTIGPEYYPGDKVSTDEQIHHFIQDAFQTMYHAAATCKMGKPDDEMAVVDSHGLVYGTKRLRVVDASVFPFLPPNLPQGTIYMLAEKIAEGIRQGQ</sequence>
<evidence type="ECO:0000256" key="5">
    <source>
        <dbReference type="ARBA" id="ARBA00022512"/>
    </source>
</evidence>
<comment type="subcellular location">
    <subcellularLocation>
        <location evidence="2">Cytoplasm</location>
    </subcellularLocation>
    <subcellularLocation>
        <location evidence="1">Secreted</location>
        <location evidence="1">Cell wall</location>
    </subcellularLocation>
</comment>
<dbReference type="GO" id="GO:0044550">
    <property type="term" value="P:secondary metabolite biosynthetic process"/>
    <property type="evidence" value="ECO:0007669"/>
    <property type="project" value="TreeGrafter"/>
</dbReference>
<evidence type="ECO:0000256" key="4">
    <source>
        <dbReference type="ARBA" id="ARBA00022490"/>
    </source>
</evidence>
<keyword evidence="6" id="KW-0325">Glycoprotein</keyword>
<evidence type="ECO:0000313" key="10">
    <source>
        <dbReference type="Proteomes" id="UP000053732"/>
    </source>
</evidence>
<evidence type="ECO:0000256" key="6">
    <source>
        <dbReference type="ARBA" id="ARBA00023180"/>
    </source>
</evidence>
<dbReference type="SUPFAM" id="SSF54373">
    <property type="entry name" value="FAD-linked reductases, C-terminal domain"/>
    <property type="match status" value="1"/>
</dbReference>
<dbReference type="InterPro" id="IPR007867">
    <property type="entry name" value="GMC_OxRtase_C"/>
</dbReference>
<accession>A0A0G4P105</accession>
<dbReference type="Gene3D" id="3.50.50.60">
    <property type="entry name" value="FAD/NAD(P)-binding domain"/>
    <property type="match status" value="1"/>
</dbReference>
<feature type="domain" description="Glucose-methanol-choline oxidoreductase N-terminal" evidence="8">
    <location>
        <begin position="334"/>
        <end position="348"/>
    </location>
</feature>
<keyword evidence="7" id="KW-0274">FAD</keyword>
<dbReference type="EMBL" id="HG793136">
    <property type="protein sequence ID" value="CRL19964.1"/>
    <property type="molecule type" value="Genomic_DNA"/>
</dbReference>
<dbReference type="InterPro" id="IPR000172">
    <property type="entry name" value="GMC_OxRdtase_N"/>
</dbReference>
<dbReference type="PANTHER" id="PTHR11552:SF138">
    <property type="entry name" value="DEHYDROGENASE PKFF-RELATED"/>
    <property type="match status" value="1"/>
</dbReference>
<keyword evidence="5" id="KW-0134">Cell wall</keyword>
<organism evidence="9 10">
    <name type="scientific">Penicillium camemberti (strain FM 013)</name>
    <dbReference type="NCBI Taxonomy" id="1429867"/>
    <lineage>
        <taxon>Eukaryota</taxon>
        <taxon>Fungi</taxon>
        <taxon>Dikarya</taxon>
        <taxon>Ascomycota</taxon>
        <taxon>Pezizomycotina</taxon>
        <taxon>Eurotiomycetes</taxon>
        <taxon>Eurotiomycetidae</taxon>
        <taxon>Eurotiales</taxon>
        <taxon>Aspergillaceae</taxon>
        <taxon>Penicillium</taxon>
    </lineage>
</organism>
<protein>
    <submittedName>
        <fullName evidence="9">Glucose-methanol-choline oxidoreductase</fullName>
    </submittedName>
</protein>
<keyword evidence="7" id="KW-0285">Flavoprotein</keyword>
<dbReference type="InterPro" id="IPR012132">
    <property type="entry name" value="GMC_OxRdtase"/>
</dbReference>
<dbReference type="InterPro" id="IPR036188">
    <property type="entry name" value="FAD/NAD-bd_sf"/>
</dbReference>
<evidence type="ECO:0000256" key="7">
    <source>
        <dbReference type="PIRSR" id="PIRSR000137-2"/>
    </source>
</evidence>
<evidence type="ECO:0000256" key="1">
    <source>
        <dbReference type="ARBA" id="ARBA00004191"/>
    </source>
</evidence>
<evidence type="ECO:0000256" key="2">
    <source>
        <dbReference type="ARBA" id="ARBA00004496"/>
    </source>
</evidence>
<dbReference type="PIRSF" id="PIRSF000137">
    <property type="entry name" value="Alcohol_oxidase"/>
    <property type="match status" value="1"/>
</dbReference>
<dbReference type="AlphaFoldDB" id="A0A0G4P105"/>
<keyword evidence="10" id="KW-1185">Reference proteome</keyword>
<proteinExistence type="inferred from homology"/>
<name>A0A0G4P105_PENC3</name>
<evidence type="ECO:0000256" key="3">
    <source>
        <dbReference type="ARBA" id="ARBA00010790"/>
    </source>
</evidence>
<dbReference type="Proteomes" id="UP000053732">
    <property type="component" value="Unassembled WGS sequence"/>
</dbReference>
<keyword evidence="5" id="KW-0964">Secreted</keyword>
<dbReference type="PANTHER" id="PTHR11552">
    <property type="entry name" value="GLUCOSE-METHANOL-CHOLINE GMC OXIDOREDUCTASE"/>
    <property type="match status" value="1"/>
</dbReference>
<dbReference type="Gene3D" id="3.30.560.10">
    <property type="entry name" value="Glucose Oxidase, domain 3"/>
    <property type="match status" value="1"/>
</dbReference>
<dbReference type="PROSITE" id="PS00624">
    <property type="entry name" value="GMC_OXRED_2"/>
    <property type="match status" value="1"/>
</dbReference>
<dbReference type="STRING" id="1429867.A0A0G4P105"/>
<dbReference type="Pfam" id="PF05199">
    <property type="entry name" value="GMC_oxred_C"/>
    <property type="match status" value="1"/>
</dbReference>
<evidence type="ECO:0000313" key="9">
    <source>
        <dbReference type="EMBL" id="CRL19964.1"/>
    </source>
</evidence>
<comment type="cofactor">
    <cofactor evidence="7">
        <name>FAD</name>
        <dbReference type="ChEBI" id="CHEBI:57692"/>
    </cofactor>
</comment>
<feature type="binding site" evidence="7">
    <location>
        <begin position="615"/>
        <end position="616"/>
    </location>
    <ligand>
        <name>FAD</name>
        <dbReference type="ChEBI" id="CHEBI:57692"/>
    </ligand>
</feature>